<gene>
    <name evidence="1" type="ORF">QZM56_08815</name>
</gene>
<name>A0AAP4R2D5_9BURK</name>
<proteinExistence type="predicted"/>
<comment type="caution">
    <text evidence="1">The sequence shown here is derived from an EMBL/GenBank/DDBJ whole genome shotgun (WGS) entry which is preliminary data.</text>
</comment>
<organism evidence="1 2">
    <name type="scientific">Burkholderia contaminans</name>
    <dbReference type="NCBI Taxonomy" id="488447"/>
    <lineage>
        <taxon>Bacteria</taxon>
        <taxon>Pseudomonadati</taxon>
        <taxon>Pseudomonadota</taxon>
        <taxon>Betaproteobacteria</taxon>
        <taxon>Burkholderiales</taxon>
        <taxon>Burkholderiaceae</taxon>
        <taxon>Burkholderia</taxon>
        <taxon>Burkholderia cepacia complex</taxon>
    </lineage>
</organism>
<dbReference type="AlphaFoldDB" id="A0AAP4R2D5"/>
<accession>A0AAP4R2D5</accession>
<evidence type="ECO:0000313" key="2">
    <source>
        <dbReference type="Proteomes" id="UP001172109"/>
    </source>
</evidence>
<sequence>MNGGKIGRELFDDGLLVRARLRARFRGDELLLQIGDARLELGDARIGMLASHGDRAWGCRLSVGVGRIAGNLHDRENSTGSTDRDRADVRSLCEAIDYSGGMRSYRAGRHARRRLDVGAKREKGQ</sequence>
<dbReference type="EMBL" id="JAUJQS010000005">
    <property type="protein sequence ID" value="MDN7564594.1"/>
    <property type="molecule type" value="Genomic_DNA"/>
</dbReference>
<evidence type="ECO:0000313" key="1">
    <source>
        <dbReference type="EMBL" id="MDN7564594.1"/>
    </source>
</evidence>
<protein>
    <submittedName>
        <fullName evidence="1">Uncharacterized protein</fullName>
    </submittedName>
</protein>
<dbReference type="Proteomes" id="UP001172109">
    <property type="component" value="Unassembled WGS sequence"/>
</dbReference>
<reference evidence="1" key="1">
    <citation type="submission" date="2023-07" db="EMBL/GenBank/DDBJ databases">
        <title>A collection of bacterial strains from the Burkholderia cepacia Research Laboratory and Repository.</title>
        <authorList>
            <person name="Lipuma J."/>
            <person name="Spilker T."/>
            <person name="Caverly L."/>
        </authorList>
    </citation>
    <scope>NUCLEOTIDE SEQUENCE</scope>
    <source>
        <strain evidence="1">AU44979</strain>
    </source>
</reference>